<dbReference type="EMBL" id="FQXD01000009">
    <property type="protein sequence ID" value="SHH58081.1"/>
    <property type="molecule type" value="Genomic_DNA"/>
</dbReference>
<dbReference type="Proteomes" id="UP000184079">
    <property type="component" value="Unassembled WGS sequence"/>
</dbReference>
<evidence type="ECO:0008006" key="3">
    <source>
        <dbReference type="Google" id="ProtNLM"/>
    </source>
</evidence>
<dbReference type="RefSeq" id="WP_162985956.1">
    <property type="nucleotide sequence ID" value="NZ_FQXD01000009.1"/>
</dbReference>
<protein>
    <recommendedName>
        <fullName evidence="3">Fur-regulated basic protein A</fullName>
    </recommendedName>
</protein>
<evidence type="ECO:0000313" key="2">
    <source>
        <dbReference type="Proteomes" id="UP000184079"/>
    </source>
</evidence>
<name>A0A1M5U5E0_9BACI</name>
<evidence type="ECO:0000313" key="1">
    <source>
        <dbReference type="EMBL" id="SHH58081.1"/>
    </source>
</evidence>
<accession>A0A1M5U5E0</accession>
<organism evidence="1 2">
    <name type="scientific">Virgibacillus chiguensis</name>
    <dbReference type="NCBI Taxonomy" id="411959"/>
    <lineage>
        <taxon>Bacteria</taxon>
        <taxon>Bacillati</taxon>
        <taxon>Bacillota</taxon>
        <taxon>Bacilli</taxon>
        <taxon>Bacillales</taxon>
        <taxon>Bacillaceae</taxon>
        <taxon>Virgibacillus</taxon>
    </lineage>
</organism>
<reference evidence="2" key="1">
    <citation type="submission" date="2016-11" db="EMBL/GenBank/DDBJ databases">
        <authorList>
            <person name="Varghese N."/>
            <person name="Submissions S."/>
        </authorList>
    </citation>
    <scope>NUCLEOTIDE SEQUENCE [LARGE SCALE GENOMIC DNA]</scope>
    <source>
        <strain evidence="2">CGMCC 1.6496</strain>
    </source>
</reference>
<sequence length="45" mass="5550">METFLQLCKTTESRLGRRLLENELLFLQWMYNRYLEEKPKKTLNA</sequence>
<dbReference type="AlphaFoldDB" id="A0A1M5U5E0"/>
<proteinExistence type="predicted"/>
<gene>
    <name evidence="1" type="ORF">SAMN05421807_10931</name>
</gene>
<keyword evidence="2" id="KW-1185">Reference proteome</keyword>